<dbReference type="SMART" id="SM00079">
    <property type="entry name" value="PBPe"/>
    <property type="match status" value="1"/>
</dbReference>
<evidence type="ECO:0000256" key="2">
    <source>
        <dbReference type="ARBA" id="ARBA00010333"/>
    </source>
</evidence>
<feature type="domain" description="Ionotropic glutamate receptor C-terminal" evidence="8">
    <location>
        <begin position="28"/>
        <end position="248"/>
    </location>
</feature>
<organism evidence="9 10">
    <name type="scientific">Rubellimicrobium mesophilum DSM 19309</name>
    <dbReference type="NCBI Taxonomy" id="442562"/>
    <lineage>
        <taxon>Bacteria</taxon>
        <taxon>Pseudomonadati</taxon>
        <taxon>Pseudomonadota</taxon>
        <taxon>Alphaproteobacteria</taxon>
        <taxon>Rhodobacterales</taxon>
        <taxon>Roseobacteraceae</taxon>
        <taxon>Rubellimicrobium</taxon>
    </lineage>
</organism>
<evidence type="ECO:0000259" key="8">
    <source>
        <dbReference type="SMART" id="SM00079"/>
    </source>
</evidence>
<dbReference type="InterPro" id="IPR018313">
    <property type="entry name" value="SBP_3_CS"/>
</dbReference>
<evidence type="ECO:0000259" key="7">
    <source>
        <dbReference type="SMART" id="SM00062"/>
    </source>
</evidence>
<reference evidence="9 10" key="1">
    <citation type="submission" date="2013-02" db="EMBL/GenBank/DDBJ databases">
        <authorList>
            <person name="Fiebig A."/>
            <person name="Goeker M."/>
            <person name="Klenk H.-P.P."/>
        </authorList>
    </citation>
    <scope>NUCLEOTIDE SEQUENCE [LARGE SCALE GENOMIC DNA]</scope>
    <source>
        <strain evidence="9 10">DSM 19309</strain>
    </source>
</reference>
<dbReference type="PANTHER" id="PTHR35936:SF19">
    <property type="entry name" value="AMINO-ACID-BINDING PROTEIN YXEM-RELATED"/>
    <property type="match status" value="1"/>
</dbReference>
<feature type="region of interest" description="Disordered" evidence="5">
    <location>
        <begin position="252"/>
        <end position="289"/>
    </location>
</feature>
<evidence type="ECO:0000256" key="5">
    <source>
        <dbReference type="SAM" id="MobiDB-lite"/>
    </source>
</evidence>
<dbReference type="RefSeq" id="WP_082484053.1">
    <property type="nucleotide sequence ID" value="NZ_KK088580.1"/>
</dbReference>
<keyword evidence="10" id="KW-1185">Reference proteome</keyword>
<dbReference type="GO" id="GO:0016020">
    <property type="term" value="C:membrane"/>
    <property type="evidence" value="ECO:0007669"/>
    <property type="project" value="InterPro"/>
</dbReference>
<evidence type="ECO:0000256" key="1">
    <source>
        <dbReference type="ARBA" id="ARBA00004196"/>
    </source>
</evidence>
<dbReference type="CDD" id="cd13709">
    <property type="entry name" value="PBP2_YxeM"/>
    <property type="match status" value="1"/>
</dbReference>
<feature type="compositionally biased region" description="Low complexity" evidence="5">
    <location>
        <begin position="252"/>
        <end position="264"/>
    </location>
</feature>
<dbReference type="PROSITE" id="PS01039">
    <property type="entry name" value="SBP_BACTERIAL_3"/>
    <property type="match status" value="1"/>
</dbReference>
<proteinExistence type="inferred from homology"/>
<dbReference type="PANTHER" id="PTHR35936">
    <property type="entry name" value="MEMBRANE-BOUND LYTIC MUREIN TRANSGLYCOSYLASE F"/>
    <property type="match status" value="1"/>
</dbReference>
<dbReference type="STRING" id="442562.Rumeso_03648"/>
<dbReference type="PATRIC" id="fig|442562.3.peg.3593"/>
<dbReference type="GO" id="GO:0030313">
    <property type="term" value="C:cell envelope"/>
    <property type="evidence" value="ECO:0007669"/>
    <property type="project" value="UniProtKB-SubCell"/>
</dbReference>
<evidence type="ECO:0000313" key="10">
    <source>
        <dbReference type="Proteomes" id="UP000019666"/>
    </source>
</evidence>
<gene>
    <name evidence="9" type="ORF">Rumeso_03648</name>
</gene>
<dbReference type="InterPro" id="IPR001320">
    <property type="entry name" value="Iontro_rcpt_C"/>
</dbReference>
<sequence>MRKLVGPIVLGLLVGTGALAQEAAGQEPIRVGMSGGYFPFTFVEQDQLQGFEVDFMNAVGQEIGRPIEFVTMSFSGLIGALQSGRIDTVANQITITPEREQTFVFTQPYVIDGAQVVTAADNTEINGVEDLKGHSVAVNLGSNFEQLLRELPYADQIDIRTYESNLEQDTALGRVDAFVMDRVSSATTIKESGLPLRLAGEPFSEIRNALPFRNDEEGVALRDEVDAAITTLKENGTLSQISEKWLGLDVTGSSGATDDGTTQGEPAEVGARAAETQAGAEATEAAPAE</sequence>
<dbReference type="AlphaFoldDB" id="A0A017HKC7"/>
<dbReference type="SUPFAM" id="SSF53850">
    <property type="entry name" value="Periplasmic binding protein-like II"/>
    <property type="match status" value="1"/>
</dbReference>
<dbReference type="HOGENOM" id="CLU_019602_18_5_5"/>
<evidence type="ECO:0000256" key="6">
    <source>
        <dbReference type="SAM" id="SignalP"/>
    </source>
</evidence>
<comment type="similarity">
    <text evidence="2 4">Belongs to the bacterial solute-binding protein 3 family.</text>
</comment>
<evidence type="ECO:0000313" key="9">
    <source>
        <dbReference type="EMBL" id="EYD74785.1"/>
    </source>
</evidence>
<evidence type="ECO:0000256" key="4">
    <source>
        <dbReference type="RuleBase" id="RU003744"/>
    </source>
</evidence>
<protein>
    <submittedName>
        <fullName evidence="9">Amino acid ABC transporter, periplasmic amino acid-binding protein portion</fullName>
    </submittedName>
</protein>
<accession>A0A017HKC7</accession>
<dbReference type="GO" id="GO:0015276">
    <property type="term" value="F:ligand-gated monoatomic ion channel activity"/>
    <property type="evidence" value="ECO:0007669"/>
    <property type="project" value="InterPro"/>
</dbReference>
<dbReference type="Proteomes" id="UP000019666">
    <property type="component" value="Unassembled WGS sequence"/>
</dbReference>
<feature type="chain" id="PRO_5001492737" evidence="6">
    <location>
        <begin position="21"/>
        <end position="289"/>
    </location>
</feature>
<name>A0A017HKC7_9RHOB</name>
<dbReference type="Pfam" id="PF00497">
    <property type="entry name" value="SBP_bac_3"/>
    <property type="match status" value="1"/>
</dbReference>
<comment type="caution">
    <text evidence="9">The sequence shown here is derived from an EMBL/GenBank/DDBJ whole genome shotgun (WGS) entry which is preliminary data.</text>
</comment>
<feature type="signal peptide" evidence="6">
    <location>
        <begin position="1"/>
        <end position="20"/>
    </location>
</feature>
<dbReference type="Gene3D" id="3.40.190.10">
    <property type="entry name" value="Periplasmic binding protein-like II"/>
    <property type="match status" value="2"/>
</dbReference>
<feature type="domain" description="Solute-binding protein family 3/N-terminal" evidence="7">
    <location>
        <begin position="28"/>
        <end position="249"/>
    </location>
</feature>
<keyword evidence="3 6" id="KW-0732">Signal</keyword>
<evidence type="ECO:0000256" key="3">
    <source>
        <dbReference type="ARBA" id="ARBA00022729"/>
    </source>
</evidence>
<dbReference type="EMBL" id="AOSK01000106">
    <property type="protein sequence ID" value="EYD74785.1"/>
    <property type="molecule type" value="Genomic_DNA"/>
</dbReference>
<comment type="subcellular location">
    <subcellularLocation>
        <location evidence="1">Cell envelope</location>
    </subcellularLocation>
</comment>
<dbReference type="OrthoDB" id="9814231at2"/>
<feature type="compositionally biased region" description="Low complexity" evidence="5">
    <location>
        <begin position="271"/>
        <end position="289"/>
    </location>
</feature>
<dbReference type="InterPro" id="IPR001638">
    <property type="entry name" value="Solute-binding_3/MltF_N"/>
</dbReference>
<dbReference type="SMART" id="SM00062">
    <property type="entry name" value="PBPb"/>
    <property type="match status" value="1"/>
</dbReference>